<organism evidence="1 2">
    <name type="scientific">Coprobacter secundus subsp. similis</name>
    <dbReference type="NCBI Taxonomy" id="2751153"/>
    <lineage>
        <taxon>Bacteria</taxon>
        <taxon>Pseudomonadati</taxon>
        <taxon>Bacteroidota</taxon>
        <taxon>Bacteroidia</taxon>
        <taxon>Bacteroidales</taxon>
        <taxon>Barnesiellaceae</taxon>
        <taxon>Coprobacter</taxon>
    </lineage>
</organism>
<dbReference type="EMBL" id="AP023322">
    <property type="protein sequence ID" value="BCI62907.1"/>
    <property type="molecule type" value="Genomic_DNA"/>
</dbReference>
<evidence type="ECO:0000313" key="2">
    <source>
        <dbReference type="Proteomes" id="UP000594042"/>
    </source>
</evidence>
<dbReference type="KEGG" id="copr:Cop2CBH44_12600"/>
<protein>
    <submittedName>
        <fullName evidence="1">Uncharacterized protein</fullName>
    </submittedName>
</protein>
<keyword evidence="2" id="KW-1185">Reference proteome</keyword>
<reference evidence="2" key="1">
    <citation type="submission" date="2020-07" db="EMBL/GenBank/DDBJ databases">
        <title>Complete genome sequencing of Coprobacter sp. strain 2CBH44.</title>
        <authorList>
            <person name="Sakamoto M."/>
            <person name="Murakami T."/>
            <person name="Mori H."/>
        </authorList>
    </citation>
    <scope>NUCLEOTIDE SEQUENCE [LARGE SCALE GENOMIC DNA]</scope>
    <source>
        <strain evidence="2">2CBH44</strain>
    </source>
</reference>
<name>A0A7G1HZH0_9BACT</name>
<dbReference type="Proteomes" id="UP000594042">
    <property type="component" value="Chromosome"/>
</dbReference>
<dbReference type="AlphaFoldDB" id="A0A7G1HZH0"/>
<sequence length="33" mass="3749">MVVNIKATGCSFDFAERQNILYSVKKSVIFLII</sequence>
<proteinExistence type="predicted"/>
<accession>A0A7G1HZH0</accession>
<gene>
    <name evidence="1" type="ORF">Cop2CBH44_12600</name>
</gene>
<evidence type="ECO:0000313" key="1">
    <source>
        <dbReference type="EMBL" id="BCI62907.1"/>
    </source>
</evidence>